<proteinExistence type="predicted"/>
<keyword evidence="2" id="KW-1185">Reference proteome</keyword>
<dbReference type="EMBL" id="BSST01000001">
    <property type="protein sequence ID" value="GLX79455.1"/>
    <property type="molecule type" value="Genomic_DNA"/>
</dbReference>
<accession>A0ABQ6GU34</accession>
<reference evidence="1 2" key="1">
    <citation type="submission" date="2023-03" db="EMBL/GenBank/DDBJ databases">
        <title>Draft genome sequence of Thalassotalea insulae KCTC 62186T.</title>
        <authorList>
            <person name="Sawabe T."/>
        </authorList>
    </citation>
    <scope>NUCLEOTIDE SEQUENCE [LARGE SCALE GENOMIC DNA]</scope>
    <source>
        <strain evidence="1 2">KCTC 62186</strain>
    </source>
</reference>
<name>A0ABQ6GU34_9GAMM</name>
<comment type="caution">
    <text evidence="1">The sequence shown here is derived from an EMBL/GenBank/DDBJ whole genome shotgun (WGS) entry which is preliminary data.</text>
</comment>
<sequence>MKPTDIFMVLLFSTLSVDSEVQRFSKVTQIQTIK</sequence>
<evidence type="ECO:0000313" key="2">
    <source>
        <dbReference type="Proteomes" id="UP001157186"/>
    </source>
</evidence>
<organism evidence="1 2">
    <name type="scientific">Thalassotalea insulae</name>
    <dbReference type="NCBI Taxonomy" id="2056778"/>
    <lineage>
        <taxon>Bacteria</taxon>
        <taxon>Pseudomonadati</taxon>
        <taxon>Pseudomonadota</taxon>
        <taxon>Gammaproteobacteria</taxon>
        <taxon>Alteromonadales</taxon>
        <taxon>Colwelliaceae</taxon>
        <taxon>Thalassotalea</taxon>
    </lineage>
</organism>
<gene>
    <name evidence="1" type="ORF">tinsulaeT_27950</name>
</gene>
<evidence type="ECO:0000313" key="1">
    <source>
        <dbReference type="EMBL" id="GLX79455.1"/>
    </source>
</evidence>
<protein>
    <submittedName>
        <fullName evidence="1">Uncharacterized protein</fullName>
    </submittedName>
</protein>
<dbReference type="Proteomes" id="UP001157186">
    <property type="component" value="Unassembled WGS sequence"/>
</dbReference>